<dbReference type="EMBL" id="CAIJCS010000033">
    <property type="protein sequence ID" value="CAC9936357.1"/>
    <property type="molecule type" value="Genomic_DNA"/>
</dbReference>
<evidence type="ECO:0000313" key="2">
    <source>
        <dbReference type="EMBL" id="CAC9936357.1"/>
    </source>
</evidence>
<dbReference type="RefSeq" id="WP_180500977.1">
    <property type="nucleotide sequence ID" value="NZ_CAIJCS010000033.1"/>
</dbReference>
<dbReference type="InterPro" id="IPR031165">
    <property type="entry name" value="GNAT_YJDJ"/>
</dbReference>
<dbReference type="SUPFAM" id="SSF55729">
    <property type="entry name" value="Acyl-CoA N-acyltransferases (Nat)"/>
    <property type="match status" value="1"/>
</dbReference>
<dbReference type="InterPro" id="IPR016181">
    <property type="entry name" value="Acyl_CoA_acyltransferase"/>
</dbReference>
<dbReference type="InterPro" id="IPR045057">
    <property type="entry name" value="Gcn5-rel_NAT"/>
</dbReference>
<accession>A0A6V6Y7I3</accession>
<dbReference type="Pfam" id="PF14542">
    <property type="entry name" value="Acetyltransf_CG"/>
    <property type="match status" value="1"/>
</dbReference>
<proteinExistence type="predicted"/>
<name>A0A6V6Y7I3_9FIRM</name>
<protein>
    <recommendedName>
        <fullName evidence="1">N-acetyltransferase domain-containing protein</fullName>
    </recommendedName>
</protein>
<evidence type="ECO:0000313" key="3">
    <source>
        <dbReference type="Proteomes" id="UP000586454"/>
    </source>
</evidence>
<dbReference type="PANTHER" id="PTHR31435">
    <property type="entry name" value="PROTEIN NATD1"/>
    <property type="match status" value="1"/>
</dbReference>
<keyword evidence="3" id="KW-1185">Reference proteome</keyword>
<sequence>MKIQNDGKQFYIGEKEDPKALLAYEYIDDHTVRAYHTVTSKEMQGQGIAGKLYKEFMDLVKKEDLKVQADCSYVRKKMEENEEDKGYMV</sequence>
<dbReference type="PANTHER" id="PTHR31435:SF9">
    <property type="entry name" value="PROTEIN NATD1"/>
    <property type="match status" value="1"/>
</dbReference>
<organism evidence="2 3">
    <name type="scientific">Aedoeadaptatus nemausensis</name>
    <dbReference type="NCBI Taxonomy" id="2582829"/>
    <lineage>
        <taxon>Bacteria</taxon>
        <taxon>Bacillati</taxon>
        <taxon>Bacillota</taxon>
        <taxon>Tissierellia</taxon>
        <taxon>Tissierellales</taxon>
        <taxon>Peptoniphilaceae</taxon>
        <taxon>Aedoeadaptatus</taxon>
    </lineage>
</organism>
<gene>
    <name evidence="2" type="ORF">PEPNEM18_01668</name>
</gene>
<feature type="domain" description="N-acetyltransferase" evidence="1">
    <location>
        <begin position="2"/>
        <end position="89"/>
    </location>
</feature>
<dbReference type="PROSITE" id="PS51729">
    <property type="entry name" value="GNAT_YJDJ"/>
    <property type="match status" value="1"/>
</dbReference>
<evidence type="ECO:0000259" key="1">
    <source>
        <dbReference type="PROSITE" id="PS51729"/>
    </source>
</evidence>
<reference evidence="2 3" key="1">
    <citation type="submission" date="2020-06" db="EMBL/GenBank/DDBJ databases">
        <authorList>
            <person name="Criscuolo A."/>
        </authorList>
    </citation>
    <scope>NUCLEOTIDE SEQUENCE [LARGE SCALE GENOMIC DNA]</scope>
    <source>
        <strain evidence="2">1804121828</strain>
    </source>
</reference>
<dbReference type="AlphaFoldDB" id="A0A6V6Y7I3"/>
<dbReference type="Gene3D" id="3.40.630.30">
    <property type="match status" value="1"/>
</dbReference>
<comment type="caution">
    <text evidence="2">The sequence shown here is derived from an EMBL/GenBank/DDBJ whole genome shotgun (WGS) entry which is preliminary data.</text>
</comment>
<dbReference type="Proteomes" id="UP000586454">
    <property type="component" value="Unassembled WGS sequence"/>
</dbReference>